<organism evidence="2 3">
    <name type="scientific">Blepharisma stoltei</name>
    <dbReference type="NCBI Taxonomy" id="1481888"/>
    <lineage>
        <taxon>Eukaryota</taxon>
        <taxon>Sar</taxon>
        <taxon>Alveolata</taxon>
        <taxon>Ciliophora</taxon>
        <taxon>Postciliodesmatophora</taxon>
        <taxon>Heterotrichea</taxon>
        <taxon>Heterotrichida</taxon>
        <taxon>Blepharismidae</taxon>
        <taxon>Blepharisma</taxon>
    </lineage>
</organism>
<protein>
    <submittedName>
        <fullName evidence="2">Uncharacterized protein</fullName>
    </submittedName>
</protein>
<sequence>MLYWLNYQYESIKYLFFTSLVYCQIYIEILYSSYTDFSLLPATLDWLQQKFINQVEVRLINLSIMPNELNTGEMPQIAIDLTFTLSLSSLMKQYASQNEIILFQYNSHLHFLANKYSIFRAMPRI</sequence>
<accession>A0AAU9I752</accession>
<keyword evidence="1" id="KW-0812">Transmembrane</keyword>
<evidence type="ECO:0000313" key="3">
    <source>
        <dbReference type="Proteomes" id="UP001162131"/>
    </source>
</evidence>
<evidence type="ECO:0000256" key="1">
    <source>
        <dbReference type="SAM" id="Phobius"/>
    </source>
</evidence>
<dbReference type="EMBL" id="CAJZBQ010000001">
    <property type="protein sequence ID" value="CAG9309800.1"/>
    <property type="molecule type" value="Genomic_DNA"/>
</dbReference>
<keyword evidence="3" id="KW-1185">Reference proteome</keyword>
<keyword evidence="1" id="KW-0472">Membrane</keyword>
<comment type="caution">
    <text evidence="2">The sequence shown here is derived from an EMBL/GenBank/DDBJ whole genome shotgun (WGS) entry which is preliminary data.</text>
</comment>
<proteinExistence type="predicted"/>
<reference evidence="2" key="1">
    <citation type="submission" date="2021-09" db="EMBL/GenBank/DDBJ databases">
        <authorList>
            <consortium name="AG Swart"/>
            <person name="Singh M."/>
            <person name="Singh A."/>
            <person name="Seah K."/>
            <person name="Emmerich C."/>
        </authorList>
    </citation>
    <scope>NUCLEOTIDE SEQUENCE</scope>
    <source>
        <strain evidence="2">ATCC30299</strain>
    </source>
</reference>
<dbReference type="AlphaFoldDB" id="A0AAU9I752"/>
<name>A0AAU9I752_9CILI</name>
<evidence type="ECO:0000313" key="2">
    <source>
        <dbReference type="EMBL" id="CAG9309800.1"/>
    </source>
</evidence>
<gene>
    <name evidence="2" type="ORF">BSTOLATCC_MIC17</name>
</gene>
<feature type="transmembrane region" description="Helical" evidence="1">
    <location>
        <begin position="12"/>
        <end position="31"/>
    </location>
</feature>
<keyword evidence="1" id="KW-1133">Transmembrane helix</keyword>
<dbReference type="Proteomes" id="UP001162131">
    <property type="component" value="Unassembled WGS sequence"/>
</dbReference>